<evidence type="ECO:0000313" key="2">
    <source>
        <dbReference type="Proteomes" id="UP001341840"/>
    </source>
</evidence>
<organism evidence="1 2">
    <name type="scientific">Stylosanthes scabra</name>
    <dbReference type="NCBI Taxonomy" id="79078"/>
    <lineage>
        <taxon>Eukaryota</taxon>
        <taxon>Viridiplantae</taxon>
        <taxon>Streptophyta</taxon>
        <taxon>Embryophyta</taxon>
        <taxon>Tracheophyta</taxon>
        <taxon>Spermatophyta</taxon>
        <taxon>Magnoliopsida</taxon>
        <taxon>eudicotyledons</taxon>
        <taxon>Gunneridae</taxon>
        <taxon>Pentapetalae</taxon>
        <taxon>rosids</taxon>
        <taxon>fabids</taxon>
        <taxon>Fabales</taxon>
        <taxon>Fabaceae</taxon>
        <taxon>Papilionoideae</taxon>
        <taxon>50 kb inversion clade</taxon>
        <taxon>dalbergioids sensu lato</taxon>
        <taxon>Dalbergieae</taxon>
        <taxon>Pterocarpus clade</taxon>
        <taxon>Stylosanthes</taxon>
    </lineage>
</organism>
<dbReference type="EMBL" id="JASCZI010091318">
    <property type="protein sequence ID" value="MED6149917.1"/>
    <property type="molecule type" value="Genomic_DNA"/>
</dbReference>
<accession>A0ABU6TM98</accession>
<dbReference type="Proteomes" id="UP001341840">
    <property type="component" value="Unassembled WGS sequence"/>
</dbReference>
<comment type="caution">
    <text evidence="1">The sequence shown here is derived from an EMBL/GenBank/DDBJ whole genome shotgun (WGS) entry which is preliminary data.</text>
</comment>
<keyword evidence="2" id="KW-1185">Reference proteome</keyword>
<gene>
    <name evidence="1" type="ORF">PIB30_067197</name>
</gene>
<protein>
    <submittedName>
        <fullName evidence="1">Uncharacterized protein</fullName>
    </submittedName>
</protein>
<name>A0ABU6TM98_9FABA</name>
<proteinExistence type="predicted"/>
<sequence length="117" mass="13506">MLTNILTEGPPVRAYMRLRLLTQLVDIAEMLKEIKEVQQVTPTLLKRQPDNSQQKPVKHCGICSCNSHHTNECPQLQEDNTVVSTNNIYDATTIPPYNKQYYTERGRDSQPDRWIPP</sequence>
<reference evidence="1 2" key="1">
    <citation type="journal article" date="2023" name="Plants (Basel)">
        <title>Bridging the Gap: Combining Genomics and Transcriptomics Approaches to Understand Stylosanthes scabra, an Orphan Legume from the Brazilian Caatinga.</title>
        <authorList>
            <person name="Ferreira-Neto J.R.C."/>
            <person name="da Silva M.D."/>
            <person name="Binneck E."/>
            <person name="de Melo N.F."/>
            <person name="da Silva R.H."/>
            <person name="de Melo A.L.T.M."/>
            <person name="Pandolfi V."/>
            <person name="Bustamante F.O."/>
            <person name="Brasileiro-Vidal A.C."/>
            <person name="Benko-Iseppon A.M."/>
        </authorList>
    </citation>
    <scope>NUCLEOTIDE SEQUENCE [LARGE SCALE GENOMIC DNA]</scope>
    <source>
        <tissue evidence="1">Leaves</tissue>
    </source>
</reference>
<evidence type="ECO:0000313" key="1">
    <source>
        <dbReference type="EMBL" id="MED6149917.1"/>
    </source>
</evidence>